<feature type="domain" description="Tripartite ATP-independent periplasmic transporters DctQ component" evidence="10">
    <location>
        <begin position="27"/>
        <end position="154"/>
    </location>
</feature>
<evidence type="ECO:0000256" key="6">
    <source>
        <dbReference type="ARBA" id="ARBA00022989"/>
    </source>
</evidence>
<dbReference type="Pfam" id="PF04290">
    <property type="entry name" value="DctQ"/>
    <property type="match status" value="1"/>
</dbReference>
<dbReference type="InterPro" id="IPR055348">
    <property type="entry name" value="DctQ"/>
</dbReference>
<evidence type="ECO:0000313" key="11">
    <source>
        <dbReference type="EMBL" id="MFC2947618.1"/>
    </source>
</evidence>
<feature type="transmembrane region" description="Helical" evidence="9">
    <location>
        <begin position="88"/>
        <end position="110"/>
    </location>
</feature>
<evidence type="ECO:0000313" key="12">
    <source>
        <dbReference type="Proteomes" id="UP001595387"/>
    </source>
</evidence>
<gene>
    <name evidence="11" type="ORF">ACFODW_04540</name>
</gene>
<dbReference type="EMBL" id="JBHRRZ010000008">
    <property type="protein sequence ID" value="MFC2947618.1"/>
    <property type="molecule type" value="Genomic_DNA"/>
</dbReference>
<name>A0ABV7A3Z1_9BACI</name>
<dbReference type="Proteomes" id="UP001595387">
    <property type="component" value="Unassembled WGS sequence"/>
</dbReference>
<evidence type="ECO:0000256" key="5">
    <source>
        <dbReference type="ARBA" id="ARBA00022692"/>
    </source>
</evidence>
<keyword evidence="7 9" id="KW-0472">Membrane</keyword>
<keyword evidence="2" id="KW-0813">Transport</keyword>
<reference evidence="12" key="1">
    <citation type="journal article" date="2019" name="Int. J. Syst. Evol. Microbiol.">
        <title>The Global Catalogue of Microorganisms (GCM) 10K type strain sequencing project: providing services to taxonomists for standard genome sequencing and annotation.</title>
        <authorList>
            <consortium name="The Broad Institute Genomics Platform"/>
            <consortium name="The Broad Institute Genome Sequencing Center for Infectious Disease"/>
            <person name="Wu L."/>
            <person name="Ma J."/>
        </authorList>
    </citation>
    <scope>NUCLEOTIDE SEQUENCE [LARGE SCALE GENOMIC DNA]</scope>
    <source>
        <strain evidence="12">KCTC 13193</strain>
    </source>
</reference>
<dbReference type="PANTHER" id="PTHR35011:SF2">
    <property type="entry name" value="2,3-DIKETO-L-GULONATE TRAP TRANSPORTER SMALL PERMEASE PROTEIN YIAM"/>
    <property type="match status" value="1"/>
</dbReference>
<evidence type="ECO:0000256" key="7">
    <source>
        <dbReference type="ARBA" id="ARBA00023136"/>
    </source>
</evidence>
<evidence type="ECO:0000259" key="10">
    <source>
        <dbReference type="Pfam" id="PF04290"/>
    </source>
</evidence>
<evidence type="ECO:0000256" key="3">
    <source>
        <dbReference type="ARBA" id="ARBA00022475"/>
    </source>
</evidence>
<protein>
    <submittedName>
        <fullName evidence="11">TRAP transporter small permease</fullName>
    </submittedName>
</protein>
<feature type="transmembrane region" description="Helical" evidence="9">
    <location>
        <begin position="18"/>
        <end position="39"/>
    </location>
</feature>
<feature type="transmembrane region" description="Helical" evidence="9">
    <location>
        <begin position="51"/>
        <end position="67"/>
    </location>
</feature>
<sequence>MKFIENVSELVYKIEKGIVAFLCSIILISLTLGVIFRYVLSAPLTWPNETAIFSLAWLTFVGGSMTIKTSTAPTIDIIVENLRGRLKHVINVIGYLLMFLFVSYIFYLSINWLSSPNILIQRSGSMELPMIIPYLSIPVSFLFMLIHVLELLLHSIFPNKEVE</sequence>
<dbReference type="PANTHER" id="PTHR35011">
    <property type="entry name" value="2,3-DIKETO-L-GULONATE TRAP TRANSPORTER SMALL PERMEASE PROTEIN YIAM"/>
    <property type="match status" value="1"/>
</dbReference>
<dbReference type="InterPro" id="IPR007387">
    <property type="entry name" value="TRAP_DctQ"/>
</dbReference>
<keyword evidence="12" id="KW-1185">Reference proteome</keyword>
<keyword evidence="6 9" id="KW-1133">Transmembrane helix</keyword>
<comment type="subcellular location">
    <subcellularLocation>
        <location evidence="1">Cell inner membrane</location>
        <topology evidence="1">Multi-pass membrane protein</topology>
    </subcellularLocation>
</comment>
<evidence type="ECO:0000256" key="2">
    <source>
        <dbReference type="ARBA" id="ARBA00022448"/>
    </source>
</evidence>
<evidence type="ECO:0000256" key="1">
    <source>
        <dbReference type="ARBA" id="ARBA00004429"/>
    </source>
</evidence>
<keyword evidence="3" id="KW-1003">Cell membrane</keyword>
<feature type="transmembrane region" description="Helical" evidence="9">
    <location>
        <begin position="130"/>
        <end position="153"/>
    </location>
</feature>
<comment type="caution">
    <text evidence="11">The sequence shown here is derived from an EMBL/GenBank/DDBJ whole genome shotgun (WGS) entry which is preliminary data.</text>
</comment>
<organism evidence="11 12">
    <name type="scientific">Virgibacillus sediminis</name>
    <dbReference type="NCBI Taxonomy" id="202260"/>
    <lineage>
        <taxon>Bacteria</taxon>
        <taxon>Bacillati</taxon>
        <taxon>Bacillota</taxon>
        <taxon>Bacilli</taxon>
        <taxon>Bacillales</taxon>
        <taxon>Bacillaceae</taxon>
        <taxon>Virgibacillus</taxon>
    </lineage>
</organism>
<keyword evidence="5 9" id="KW-0812">Transmembrane</keyword>
<comment type="similarity">
    <text evidence="8">Belongs to the TRAP transporter small permease family.</text>
</comment>
<proteinExistence type="inferred from homology"/>
<dbReference type="RefSeq" id="WP_390303613.1">
    <property type="nucleotide sequence ID" value="NZ_JBHRRZ010000008.1"/>
</dbReference>
<evidence type="ECO:0000256" key="4">
    <source>
        <dbReference type="ARBA" id="ARBA00022519"/>
    </source>
</evidence>
<keyword evidence="4" id="KW-0997">Cell inner membrane</keyword>
<evidence type="ECO:0000256" key="8">
    <source>
        <dbReference type="ARBA" id="ARBA00038436"/>
    </source>
</evidence>
<accession>A0ABV7A3Z1</accession>
<evidence type="ECO:0000256" key="9">
    <source>
        <dbReference type="SAM" id="Phobius"/>
    </source>
</evidence>